<evidence type="ECO:0000313" key="2">
    <source>
        <dbReference type="EMBL" id="KAG5175846.1"/>
    </source>
</evidence>
<feature type="chain" id="PRO_5032765110" evidence="1">
    <location>
        <begin position="23"/>
        <end position="224"/>
    </location>
</feature>
<accession>A0A835YHZ0</accession>
<protein>
    <submittedName>
        <fullName evidence="2">Uncharacterized protein</fullName>
    </submittedName>
</protein>
<evidence type="ECO:0000313" key="3">
    <source>
        <dbReference type="Proteomes" id="UP000664859"/>
    </source>
</evidence>
<reference evidence="2" key="1">
    <citation type="submission" date="2021-02" db="EMBL/GenBank/DDBJ databases">
        <title>First Annotated Genome of the Yellow-green Alga Tribonema minus.</title>
        <authorList>
            <person name="Mahan K.M."/>
        </authorList>
    </citation>
    <scope>NUCLEOTIDE SEQUENCE</scope>
    <source>
        <strain evidence="2">UTEX B ZZ1240</strain>
    </source>
</reference>
<organism evidence="2 3">
    <name type="scientific">Tribonema minus</name>
    <dbReference type="NCBI Taxonomy" id="303371"/>
    <lineage>
        <taxon>Eukaryota</taxon>
        <taxon>Sar</taxon>
        <taxon>Stramenopiles</taxon>
        <taxon>Ochrophyta</taxon>
        <taxon>PX clade</taxon>
        <taxon>Xanthophyceae</taxon>
        <taxon>Tribonematales</taxon>
        <taxon>Tribonemataceae</taxon>
        <taxon>Tribonema</taxon>
    </lineage>
</organism>
<comment type="caution">
    <text evidence="2">The sequence shown here is derived from an EMBL/GenBank/DDBJ whole genome shotgun (WGS) entry which is preliminary data.</text>
</comment>
<dbReference type="PROSITE" id="PS51257">
    <property type="entry name" value="PROKAR_LIPOPROTEIN"/>
    <property type="match status" value="1"/>
</dbReference>
<sequence>MNYMSKVLAALVGLIACTRATAAVSEGGTAVICAAPGMLSFNNINLAMTTDACVAMIEGAQCTPGDDSGCPAGTDCHAVAYNCRKQAAGDAANIRAGPHTRALATTIPAAGATAICAPAGMPAFHNVNLGLPVDECQAMIEAAQCTPGTEPGCPDGTECRVVEYDCNEQASDLPLIFPNNRKLFTVGGATDCWGKDTYCLCGTSCGQCCNGNAWSWAVFGCACL</sequence>
<dbReference type="AlphaFoldDB" id="A0A835YHZ0"/>
<evidence type="ECO:0000256" key="1">
    <source>
        <dbReference type="SAM" id="SignalP"/>
    </source>
</evidence>
<keyword evidence="3" id="KW-1185">Reference proteome</keyword>
<feature type="signal peptide" evidence="1">
    <location>
        <begin position="1"/>
        <end position="22"/>
    </location>
</feature>
<gene>
    <name evidence="2" type="ORF">JKP88DRAFT_283335</name>
</gene>
<dbReference type="EMBL" id="JAFCMP010000545">
    <property type="protein sequence ID" value="KAG5175846.1"/>
    <property type="molecule type" value="Genomic_DNA"/>
</dbReference>
<keyword evidence="1" id="KW-0732">Signal</keyword>
<dbReference type="Proteomes" id="UP000664859">
    <property type="component" value="Unassembled WGS sequence"/>
</dbReference>
<proteinExistence type="predicted"/>
<name>A0A835YHZ0_9STRA</name>